<dbReference type="VEuPathDB" id="CryptoDB:Cvel_4792"/>
<gene>
    <name evidence="2" type="ORF">Cvel_4792</name>
</gene>
<proteinExistence type="predicted"/>
<dbReference type="EMBL" id="CDMZ01001270">
    <property type="protein sequence ID" value="CEM29982.1"/>
    <property type="molecule type" value="Genomic_DNA"/>
</dbReference>
<name>A0A0G4GJC9_9ALVE</name>
<accession>A0A0G4GJC9</accession>
<organism evidence="2">
    <name type="scientific">Chromera velia CCMP2878</name>
    <dbReference type="NCBI Taxonomy" id="1169474"/>
    <lineage>
        <taxon>Eukaryota</taxon>
        <taxon>Sar</taxon>
        <taxon>Alveolata</taxon>
        <taxon>Colpodellida</taxon>
        <taxon>Chromeraceae</taxon>
        <taxon>Chromera</taxon>
    </lineage>
</organism>
<protein>
    <submittedName>
        <fullName evidence="2">Uncharacterized protein</fullName>
    </submittedName>
</protein>
<reference evidence="2" key="1">
    <citation type="submission" date="2014-11" db="EMBL/GenBank/DDBJ databases">
        <authorList>
            <person name="Otto D Thomas"/>
            <person name="Naeem Raeece"/>
        </authorList>
    </citation>
    <scope>NUCLEOTIDE SEQUENCE</scope>
</reference>
<evidence type="ECO:0000313" key="2">
    <source>
        <dbReference type="EMBL" id="CEM29982.1"/>
    </source>
</evidence>
<dbReference type="AlphaFoldDB" id="A0A0G4GJC9"/>
<sequence>MPPQGESRSDRAKRHPAFRFFFNPNEDLRKAQGMIKKVFQKANITVIERRNYAQEGSVIVWIHKEHFEQAHAIVQDSQVIRNVSSKYESLTNKEARHYLNTTKENRFLQAGQDRGGPDSERQV</sequence>
<evidence type="ECO:0000256" key="1">
    <source>
        <dbReference type="SAM" id="MobiDB-lite"/>
    </source>
</evidence>
<feature type="region of interest" description="Disordered" evidence="1">
    <location>
        <begin position="101"/>
        <end position="123"/>
    </location>
</feature>